<feature type="transmembrane region" description="Helical" evidence="5">
    <location>
        <begin position="475"/>
        <end position="497"/>
    </location>
</feature>
<feature type="transmembrane region" description="Helical" evidence="5">
    <location>
        <begin position="284"/>
        <end position="304"/>
    </location>
</feature>
<feature type="transmembrane region" description="Helical" evidence="5">
    <location>
        <begin position="509"/>
        <end position="527"/>
    </location>
</feature>
<feature type="transmembrane region" description="Helical" evidence="5">
    <location>
        <begin position="126"/>
        <end position="146"/>
    </location>
</feature>
<dbReference type="EMBL" id="RYZI01000004">
    <property type="protein sequence ID" value="RWA14778.1"/>
    <property type="molecule type" value="Genomic_DNA"/>
</dbReference>
<evidence type="ECO:0000256" key="4">
    <source>
        <dbReference type="ARBA" id="ARBA00023136"/>
    </source>
</evidence>
<comment type="subcellular location">
    <subcellularLocation>
        <location evidence="1">Membrane</location>
        <topology evidence="1">Multi-pass membrane protein</topology>
    </subcellularLocation>
</comment>
<evidence type="ECO:0000256" key="2">
    <source>
        <dbReference type="ARBA" id="ARBA00022692"/>
    </source>
</evidence>
<evidence type="ECO:0000313" key="8">
    <source>
        <dbReference type="Proteomes" id="UP000286045"/>
    </source>
</evidence>
<name>A0A439DK30_9PEZI</name>
<evidence type="ECO:0000313" key="7">
    <source>
        <dbReference type="EMBL" id="RWA14778.1"/>
    </source>
</evidence>
<dbReference type="SUPFAM" id="SSF103473">
    <property type="entry name" value="MFS general substrate transporter"/>
    <property type="match status" value="1"/>
</dbReference>
<dbReference type="GO" id="GO:0015244">
    <property type="term" value="F:fluconazole transmembrane transporter activity"/>
    <property type="evidence" value="ECO:0007669"/>
    <property type="project" value="TreeGrafter"/>
</dbReference>
<feature type="transmembrane region" description="Helical" evidence="5">
    <location>
        <begin position="401"/>
        <end position="420"/>
    </location>
</feature>
<dbReference type="InterPro" id="IPR020846">
    <property type="entry name" value="MFS_dom"/>
</dbReference>
<sequence length="571" mass="62766">MLQYLEEKADFRLPDEWLSRKAEYPHPSTCPSDASTLCINDEKVQIEKGDEIPSSPRVVSLAGTESPAETLSSEKHNVRDDIEQAIEKVKSTPIVPRRTTEGIILVDWYSTDDPENPRNWTNLRRIFVSLIICFYTFVVYTSSAIYINSESGLVKEFGVNATEASLGLALYVLGYGIGPLLWSPLSELPSVGRNPVYFWTMLAFVIISIPTALVTNYPGLMALRFLQGFFGSPCLANGGASLGDLYNDLHLPYALIAWVSASYCGPALGPLLSGFSVPVLGWRWSLLEILFAGSAIFPVMFAFLPETSPATLLLQRAQRLRQATGNLAFMSQSEIDQQGMSNGAVFIDALIKPLEITIKDPAILFVQIYTAVVYATYYSFFESFELVYPVYYEMTPGQIGLVFLSILVACLLGAVIYASYIHFYMNPRIRAVGEPVPETRLVPALAAAFGPTLGLFVFAWTAHPDIHWVAPTAGITLYGTTVFVVFQCIFVYVALSYPKYAASLFAGNDFFRSALAFAAVLFALPMFEDLGVARGNSLLGGLSVVGVIGIWTLYIFGARLRSMSKFAISGE</sequence>
<feature type="transmembrane region" description="Helical" evidence="5">
    <location>
        <begin position="441"/>
        <end position="463"/>
    </location>
</feature>
<dbReference type="InterPro" id="IPR036259">
    <property type="entry name" value="MFS_trans_sf"/>
</dbReference>
<feature type="transmembrane region" description="Helical" evidence="5">
    <location>
        <begin position="196"/>
        <end position="213"/>
    </location>
</feature>
<reference evidence="7 8" key="1">
    <citation type="submission" date="2018-12" db="EMBL/GenBank/DDBJ databases">
        <title>Draft genome sequence of Xylaria grammica IHI A82.</title>
        <authorList>
            <person name="Buettner E."/>
            <person name="Kellner H."/>
        </authorList>
    </citation>
    <scope>NUCLEOTIDE SEQUENCE [LARGE SCALE GENOMIC DNA]</scope>
    <source>
        <strain evidence="7 8">IHI A82</strain>
    </source>
</reference>
<evidence type="ECO:0000256" key="3">
    <source>
        <dbReference type="ARBA" id="ARBA00022989"/>
    </source>
</evidence>
<feature type="domain" description="Major facilitator superfamily (MFS) profile" evidence="6">
    <location>
        <begin position="128"/>
        <end position="561"/>
    </location>
</feature>
<dbReference type="GO" id="GO:0005886">
    <property type="term" value="C:plasma membrane"/>
    <property type="evidence" value="ECO:0007669"/>
    <property type="project" value="TreeGrafter"/>
</dbReference>
<proteinExistence type="predicted"/>
<dbReference type="InterPro" id="IPR011701">
    <property type="entry name" value="MFS"/>
</dbReference>
<dbReference type="STRING" id="363999.A0A439DK30"/>
<dbReference type="GO" id="GO:1990961">
    <property type="term" value="P:xenobiotic detoxification by transmembrane export across the plasma membrane"/>
    <property type="evidence" value="ECO:0007669"/>
    <property type="project" value="TreeGrafter"/>
</dbReference>
<dbReference type="CDD" id="cd17323">
    <property type="entry name" value="MFS_Tpo1_MDR_like"/>
    <property type="match status" value="1"/>
</dbReference>
<comment type="caution">
    <text evidence="7">The sequence shown here is derived from an EMBL/GenBank/DDBJ whole genome shotgun (WGS) entry which is preliminary data.</text>
</comment>
<dbReference type="Proteomes" id="UP000286045">
    <property type="component" value="Unassembled WGS sequence"/>
</dbReference>
<dbReference type="Pfam" id="PF07690">
    <property type="entry name" value="MFS_1"/>
    <property type="match status" value="1"/>
</dbReference>
<dbReference type="AlphaFoldDB" id="A0A439DK30"/>
<keyword evidence="4 5" id="KW-0472">Membrane</keyword>
<feature type="transmembrane region" description="Helical" evidence="5">
    <location>
        <begin position="253"/>
        <end position="272"/>
    </location>
</feature>
<dbReference type="PROSITE" id="PS50850">
    <property type="entry name" value="MFS"/>
    <property type="match status" value="1"/>
</dbReference>
<keyword evidence="2 5" id="KW-0812">Transmembrane</keyword>
<accession>A0A439DK30</accession>
<protein>
    <recommendedName>
        <fullName evidence="6">Major facilitator superfamily (MFS) profile domain-containing protein</fullName>
    </recommendedName>
</protein>
<dbReference type="PANTHER" id="PTHR23502">
    <property type="entry name" value="MAJOR FACILITATOR SUPERFAMILY"/>
    <property type="match status" value="1"/>
</dbReference>
<evidence type="ECO:0000259" key="6">
    <source>
        <dbReference type="PROSITE" id="PS50850"/>
    </source>
</evidence>
<feature type="transmembrane region" description="Helical" evidence="5">
    <location>
        <begin position="539"/>
        <end position="556"/>
    </location>
</feature>
<keyword evidence="3 5" id="KW-1133">Transmembrane helix</keyword>
<evidence type="ECO:0000256" key="1">
    <source>
        <dbReference type="ARBA" id="ARBA00004141"/>
    </source>
</evidence>
<dbReference type="PANTHER" id="PTHR23502:SF23">
    <property type="entry name" value="FLUCONAZOLE RESISTANCE PROTEIN 1"/>
    <property type="match status" value="1"/>
</dbReference>
<keyword evidence="8" id="KW-1185">Reference proteome</keyword>
<organism evidence="7 8">
    <name type="scientific">Xylaria grammica</name>
    <dbReference type="NCBI Taxonomy" id="363999"/>
    <lineage>
        <taxon>Eukaryota</taxon>
        <taxon>Fungi</taxon>
        <taxon>Dikarya</taxon>
        <taxon>Ascomycota</taxon>
        <taxon>Pezizomycotina</taxon>
        <taxon>Sordariomycetes</taxon>
        <taxon>Xylariomycetidae</taxon>
        <taxon>Xylariales</taxon>
        <taxon>Xylariaceae</taxon>
        <taxon>Xylaria</taxon>
    </lineage>
</organism>
<evidence type="ECO:0000256" key="5">
    <source>
        <dbReference type="SAM" id="Phobius"/>
    </source>
</evidence>
<feature type="transmembrane region" description="Helical" evidence="5">
    <location>
        <begin position="166"/>
        <end position="184"/>
    </location>
</feature>
<gene>
    <name evidence="7" type="ORF">EKO27_g352</name>
</gene>
<dbReference type="Gene3D" id="1.20.1250.20">
    <property type="entry name" value="MFS general substrate transporter like domains"/>
    <property type="match status" value="1"/>
</dbReference>